<evidence type="ECO:0000256" key="3">
    <source>
        <dbReference type="ARBA" id="ARBA00022723"/>
    </source>
</evidence>
<feature type="binding site" evidence="12">
    <location>
        <position position="525"/>
    </location>
    <ligand>
        <name>Zn(2+)</name>
        <dbReference type="ChEBI" id="CHEBI:29105"/>
        <label>2</label>
    </ligand>
</feature>
<gene>
    <name evidence="12 15" type="primary">priA</name>
    <name evidence="15" type="ORF">IAB75_09570</name>
</gene>
<dbReference type="PROSITE" id="PS51192">
    <property type="entry name" value="HELICASE_ATP_BIND_1"/>
    <property type="match status" value="1"/>
</dbReference>
<dbReference type="InterPro" id="IPR027417">
    <property type="entry name" value="P-loop_NTPase"/>
</dbReference>
<keyword evidence="2 12" id="KW-0235">DNA replication</keyword>
<dbReference type="EMBL" id="JADILV010000070">
    <property type="protein sequence ID" value="MBO8484344.1"/>
    <property type="molecule type" value="Genomic_DNA"/>
</dbReference>
<keyword evidence="8 12" id="KW-0067">ATP-binding</keyword>
<dbReference type="NCBIfam" id="TIGR00595">
    <property type="entry name" value="priA"/>
    <property type="match status" value="1"/>
</dbReference>
<dbReference type="GO" id="GO:0016787">
    <property type="term" value="F:hydrolase activity"/>
    <property type="evidence" value="ECO:0007669"/>
    <property type="project" value="UniProtKB-KW"/>
</dbReference>
<protein>
    <recommendedName>
        <fullName evidence="12">Replication restart protein PriA</fullName>
    </recommendedName>
    <alternativeName>
        <fullName evidence="12">ATP-dependent DNA helicase PriA</fullName>
        <ecNumber evidence="12">5.6.2.4</ecNumber>
    </alternativeName>
    <alternativeName>
        <fullName evidence="12">DNA 3'-5' helicase PriA</fullName>
    </alternativeName>
</protein>
<evidence type="ECO:0000256" key="11">
    <source>
        <dbReference type="ARBA" id="ARBA00048988"/>
    </source>
</evidence>
<keyword evidence="9 12" id="KW-0238">DNA-binding</keyword>
<evidence type="ECO:0000256" key="8">
    <source>
        <dbReference type="ARBA" id="ARBA00022840"/>
    </source>
</evidence>
<keyword evidence="5 12" id="KW-0378">Hydrolase</keyword>
<feature type="binding site" evidence="12">
    <location>
        <position position="556"/>
    </location>
    <ligand>
        <name>Zn(2+)</name>
        <dbReference type="ChEBI" id="CHEBI:29105"/>
        <label>1</label>
    </ligand>
</feature>
<dbReference type="AlphaFoldDB" id="A0A940IJ21"/>
<evidence type="ECO:0000256" key="10">
    <source>
        <dbReference type="ARBA" id="ARBA00023235"/>
    </source>
</evidence>
<dbReference type="GO" id="GO:0006302">
    <property type="term" value="P:double-strand break repair"/>
    <property type="evidence" value="ECO:0007669"/>
    <property type="project" value="InterPro"/>
</dbReference>
<dbReference type="GO" id="GO:0043138">
    <property type="term" value="F:3'-5' DNA helicase activity"/>
    <property type="evidence" value="ECO:0007669"/>
    <property type="project" value="UniProtKB-EC"/>
</dbReference>
<name>A0A940IJ21_9BACT</name>
<feature type="binding site" evidence="12">
    <location>
        <position position="522"/>
    </location>
    <ligand>
        <name>Zn(2+)</name>
        <dbReference type="ChEBI" id="CHEBI:29105"/>
        <label>2</label>
    </ligand>
</feature>
<dbReference type="GO" id="GO:0006270">
    <property type="term" value="P:DNA replication initiation"/>
    <property type="evidence" value="ECO:0007669"/>
    <property type="project" value="TreeGrafter"/>
</dbReference>
<comment type="similarity">
    <text evidence="12">Belongs to the helicase family. PriA subfamily.</text>
</comment>
<dbReference type="GO" id="GO:0006310">
    <property type="term" value="P:DNA recombination"/>
    <property type="evidence" value="ECO:0007669"/>
    <property type="project" value="InterPro"/>
</dbReference>
<comment type="function">
    <text evidence="12">Initiates the restart of stalled replication forks, which reloads the replicative helicase on sites other than the origin of replication. Recognizes and binds to abandoned replication forks and remodels them to uncover a helicase loading site. Promotes assembly of the primosome at these replication forks.</text>
</comment>
<dbReference type="InterPro" id="IPR005259">
    <property type="entry name" value="PriA"/>
</dbReference>
<feature type="domain" description="Helicase ATP-binding" evidence="14">
    <location>
        <begin position="274"/>
        <end position="450"/>
    </location>
</feature>
<dbReference type="Gene3D" id="3.40.1440.60">
    <property type="entry name" value="PriA, 3(prime) DNA-binding domain"/>
    <property type="match status" value="1"/>
</dbReference>
<dbReference type="GO" id="GO:0006269">
    <property type="term" value="P:DNA replication, synthesis of primer"/>
    <property type="evidence" value="ECO:0007669"/>
    <property type="project" value="UniProtKB-KW"/>
</dbReference>
<evidence type="ECO:0000256" key="9">
    <source>
        <dbReference type="ARBA" id="ARBA00023125"/>
    </source>
</evidence>
<dbReference type="Pfam" id="PF00271">
    <property type="entry name" value="Helicase_C"/>
    <property type="match status" value="1"/>
</dbReference>
<feature type="coiled-coil region" evidence="13">
    <location>
        <begin position="211"/>
        <end position="238"/>
    </location>
</feature>
<dbReference type="HAMAP" id="MF_00983">
    <property type="entry name" value="PriA"/>
    <property type="match status" value="1"/>
</dbReference>
<evidence type="ECO:0000256" key="5">
    <source>
        <dbReference type="ARBA" id="ARBA00022801"/>
    </source>
</evidence>
<comment type="catalytic activity">
    <reaction evidence="11 12">
        <text>ATP + H2O = ADP + phosphate + H(+)</text>
        <dbReference type="Rhea" id="RHEA:13065"/>
        <dbReference type="ChEBI" id="CHEBI:15377"/>
        <dbReference type="ChEBI" id="CHEBI:15378"/>
        <dbReference type="ChEBI" id="CHEBI:30616"/>
        <dbReference type="ChEBI" id="CHEBI:43474"/>
        <dbReference type="ChEBI" id="CHEBI:456216"/>
        <dbReference type="EC" id="5.6.2.4"/>
    </reaction>
</comment>
<evidence type="ECO:0000256" key="4">
    <source>
        <dbReference type="ARBA" id="ARBA00022741"/>
    </source>
</evidence>
<keyword evidence="7 12" id="KW-0862">Zinc</keyword>
<dbReference type="PANTHER" id="PTHR30580:SF0">
    <property type="entry name" value="PRIMOSOMAL PROTEIN N"/>
    <property type="match status" value="1"/>
</dbReference>
<keyword evidence="6 12" id="KW-0347">Helicase</keyword>
<dbReference type="InterPro" id="IPR001650">
    <property type="entry name" value="Helicase_C-like"/>
</dbReference>
<dbReference type="PANTHER" id="PTHR30580">
    <property type="entry name" value="PRIMOSOMAL PROTEIN N"/>
    <property type="match status" value="1"/>
</dbReference>
<keyword evidence="10 12" id="KW-0413">Isomerase</keyword>
<keyword evidence="3 12" id="KW-0479">Metal-binding</keyword>
<dbReference type="SMART" id="SM00490">
    <property type="entry name" value="HELICc"/>
    <property type="match status" value="1"/>
</dbReference>
<feature type="binding site" evidence="12">
    <location>
        <position position="540"/>
    </location>
    <ligand>
        <name>Zn(2+)</name>
        <dbReference type="ChEBI" id="CHEBI:29105"/>
        <label>2</label>
    </ligand>
</feature>
<accession>A0A940IJ21</accession>
<dbReference type="SMART" id="SM00487">
    <property type="entry name" value="DEXDc"/>
    <property type="match status" value="1"/>
</dbReference>
<dbReference type="Pfam" id="PF18319">
    <property type="entry name" value="Zn_ribbon_PriA"/>
    <property type="match status" value="1"/>
</dbReference>
<evidence type="ECO:0000313" key="16">
    <source>
        <dbReference type="Proteomes" id="UP000725002"/>
    </source>
</evidence>
<dbReference type="InterPro" id="IPR014001">
    <property type="entry name" value="Helicase_ATP-bd"/>
</dbReference>
<comment type="subunit">
    <text evidence="12">Component of the replication restart primosome.</text>
</comment>
<dbReference type="InterPro" id="IPR042115">
    <property type="entry name" value="PriA_3primeBD_sf"/>
</dbReference>
<dbReference type="GO" id="GO:0005524">
    <property type="term" value="F:ATP binding"/>
    <property type="evidence" value="ECO:0007669"/>
    <property type="project" value="UniProtKB-UniRule"/>
</dbReference>
<evidence type="ECO:0000313" key="15">
    <source>
        <dbReference type="EMBL" id="MBO8484344.1"/>
    </source>
</evidence>
<evidence type="ECO:0000259" key="14">
    <source>
        <dbReference type="PROSITE" id="PS51192"/>
    </source>
</evidence>
<dbReference type="EC" id="5.6.2.4" evidence="12"/>
<evidence type="ECO:0000256" key="1">
    <source>
        <dbReference type="ARBA" id="ARBA00022515"/>
    </source>
</evidence>
<dbReference type="GO" id="GO:0008270">
    <property type="term" value="F:zinc ion binding"/>
    <property type="evidence" value="ECO:0007669"/>
    <property type="project" value="UniProtKB-UniRule"/>
</dbReference>
<evidence type="ECO:0000256" key="7">
    <source>
        <dbReference type="ARBA" id="ARBA00022833"/>
    </source>
</evidence>
<evidence type="ECO:0000256" key="12">
    <source>
        <dbReference type="HAMAP-Rule" id="MF_00983"/>
    </source>
</evidence>
<feature type="binding site" evidence="12">
    <location>
        <position position="543"/>
    </location>
    <ligand>
        <name>Zn(2+)</name>
        <dbReference type="ChEBI" id="CHEBI:29105"/>
        <label>2</label>
    </ligand>
</feature>
<dbReference type="InterPro" id="IPR006935">
    <property type="entry name" value="Helicase/UvrB_N"/>
</dbReference>
<evidence type="ECO:0000256" key="2">
    <source>
        <dbReference type="ARBA" id="ARBA00022705"/>
    </source>
</evidence>
<keyword evidence="1 12" id="KW-0639">Primosome</keyword>
<comment type="cofactor">
    <cofactor evidence="12">
        <name>Zn(2+)</name>
        <dbReference type="ChEBI" id="CHEBI:29105"/>
    </cofactor>
    <text evidence="12">Binds 2 zinc ions per subunit.</text>
</comment>
<dbReference type="GO" id="GO:1990077">
    <property type="term" value="C:primosome complex"/>
    <property type="evidence" value="ECO:0007669"/>
    <property type="project" value="UniProtKB-UniRule"/>
</dbReference>
<dbReference type="InterPro" id="IPR041222">
    <property type="entry name" value="PriA_3primeBD"/>
</dbReference>
<reference evidence="15" key="2">
    <citation type="journal article" date="2021" name="PeerJ">
        <title>Extensive microbial diversity within the chicken gut microbiome revealed by metagenomics and culture.</title>
        <authorList>
            <person name="Gilroy R."/>
            <person name="Ravi A."/>
            <person name="Getino M."/>
            <person name="Pursley I."/>
            <person name="Horton D.L."/>
            <person name="Alikhan N.F."/>
            <person name="Baker D."/>
            <person name="Gharbi K."/>
            <person name="Hall N."/>
            <person name="Watson M."/>
            <person name="Adriaenssens E.M."/>
            <person name="Foster-Nyarko E."/>
            <person name="Jarju S."/>
            <person name="Secka A."/>
            <person name="Antonio M."/>
            <person name="Oren A."/>
            <person name="Chaudhuri R.R."/>
            <person name="La Ragione R."/>
            <person name="Hildebrand F."/>
            <person name="Pallen M.J."/>
        </authorList>
    </citation>
    <scope>NUCLEOTIDE SEQUENCE</scope>
    <source>
        <strain evidence="15">G3-8215</strain>
    </source>
</reference>
<evidence type="ECO:0000256" key="6">
    <source>
        <dbReference type="ARBA" id="ARBA00022806"/>
    </source>
</evidence>
<dbReference type="InterPro" id="IPR040498">
    <property type="entry name" value="PriA_CRR"/>
</dbReference>
<evidence type="ECO:0000256" key="13">
    <source>
        <dbReference type="SAM" id="Coils"/>
    </source>
</evidence>
<keyword evidence="4 12" id="KW-0547">Nucleotide-binding</keyword>
<comment type="catalytic activity">
    <reaction evidence="12">
        <text>Couples ATP hydrolysis with the unwinding of duplex DNA by translocating in the 3'-5' direction.</text>
        <dbReference type="EC" id="5.6.2.4"/>
    </reaction>
</comment>
<dbReference type="FunFam" id="3.40.50.300:FF:000489">
    <property type="entry name" value="Primosome assembly protein PriA"/>
    <property type="match status" value="1"/>
</dbReference>
<proteinExistence type="inferred from homology"/>
<reference evidence="15" key="1">
    <citation type="submission" date="2020-10" db="EMBL/GenBank/DDBJ databases">
        <authorList>
            <person name="Gilroy R."/>
        </authorList>
    </citation>
    <scope>NUCLEOTIDE SEQUENCE</scope>
    <source>
        <strain evidence="15">G3-8215</strain>
    </source>
</reference>
<feature type="binding site" evidence="12">
    <location>
        <position position="513"/>
    </location>
    <ligand>
        <name>Zn(2+)</name>
        <dbReference type="ChEBI" id="CHEBI:29105"/>
        <label>1</label>
    </ligand>
</feature>
<feature type="binding site" evidence="12">
    <location>
        <position position="553"/>
    </location>
    <ligand>
        <name>Zn(2+)</name>
        <dbReference type="ChEBI" id="CHEBI:29105"/>
        <label>1</label>
    </ligand>
</feature>
<feature type="binding site" evidence="12">
    <location>
        <position position="516"/>
    </location>
    <ligand>
        <name>Zn(2+)</name>
        <dbReference type="ChEBI" id="CHEBI:29105"/>
        <label>1</label>
    </ligand>
</feature>
<keyword evidence="13" id="KW-0175">Coiled coil</keyword>
<dbReference type="Pfam" id="PF17764">
    <property type="entry name" value="PriA_3primeBD"/>
    <property type="match status" value="1"/>
</dbReference>
<dbReference type="GO" id="GO:0003677">
    <property type="term" value="F:DNA binding"/>
    <property type="evidence" value="ECO:0007669"/>
    <property type="project" value="UniProtKB-UniRule"/>
</dbReference>
<comment type="caution">
    <text evidence="15">The sequence shown here is derived from an EMBL/GenBank/DDBJ whole genome shotgun (WGS) entry which is preliminary data.</text>
</comment>
<dbReference type="SUPFAM" id="SSF52540">
    <property type="entry name" value="P-loop containing nucleoside triphosphate hydrolases"/>
    <property type="match status" value="1"/>
</dbReference>
<organism evidence="15 16">
    <name type="scientific">Candidatus Cryptobacteroides avicola</name>
    <dbReference type="NCBI Taxonomy" id="2840757"/>
    <lineage>
        <taxon>Bacteria</taxon>
        <taxon>Pseudomonadati</taxon>
        <taxon>Bacteroidota</taxon>
        <taxon>Bacteroidia</taxon>
        <taxon>Bacteroidales</taxon>
        <taxon>Candidatus Cryptobacteroides</taxon>
    </lineage>
</organism>
<dbReference type="Pfam" id="PF04851">
    <property type="entry name" value="ResIII"/>
    <property type="match status" value="1"/>
</dbReference>
<dbReference type="Proteomes" id="UP000725002">
    <property type="component" value="Unassembled WGS sequence"/>
</dbReference>
<dbReference type="Gene3D" id="3.40.50.300">
    <property type="entry name" value="P-loop containing nucleotide triphosphate hydrolases"/>
    <property type="match status" value="2"/>
</dbReference>
<sequence length="802" mass="88851">MNGFSVSSERIYISVILPLRLEWEPCYGVPAGMEGKEGPGKTVTAGDRVLVTFAGKKYIGVVSATGIRPEIEHTRIKDVTETATGLERIGMKEIGLWRQVASYYMCSVGEVYKAAYPMQKISSEGALARRDERIKKRKEAVLEAAVRKLLMVKTRQEKVIRSLSSANESLQSRAGQKTVLLSKAGKDSVRKKYTSELEKIRNSIAGNDIAIRSAEKEMERIDKEITELQNRKDSLLKNRGTENCCSDMPQKAGEAVIPGFVLTSSQSEALGAIKKAFIHHKTALLKGVTGSGKTEIYITLAAEVMSGGKNVLYLVPEIALSKQLEERLENVFGESLLTFHSGETMARKAEVSAAVRDITRRQTHETAAPYIVIGTRSALFLPHENLGLIIIDEEHDGSYKQDSPAPRYNGRDTGIMLGAIQSCPVLLGSATPSLESIYNCKTGKYTLIELKQKYHGAEDAGVEIIDTVAERKKRGMRGSLSLKLIFKMEETLGRGEQIIILRSRRSYSPLLQCSECGYIPRCPHCNVSMSYHKSAGKEICHFCGYSRPHTGTCPKCGGRLAGLGAGTQKIEEEVAALFPQARTARLDSDAAQDRKYESEVIRKFGRGDIDILIGTQMVTKGFDFGGLTLVAVIGADAMLAQQDFRADEKAVQTLEQFRGRCGRRGHKGTLIIQTCQPEHPVYRLLRSPGNISEDGFLEERRDFGYPPYCRIIDISVKDSFEDRGERMSVKLCGRLESNGFRFTGPYNPIPGTDAGRHVRNIRVTMPKDNMLSRNKTLLQNILTDFQRKENYTGHISVDVDPA</sequence>